<dbReference type="InterPro" id="IPR003607">
    <property type="entry name" value="HD/PDEase_dom"/>
</dbReference>
<dbReference type="InterPro" id="IPR039356">
    <property type="entry name" value="YfbR/HDDC2"/>
</dbReference>
<dbReference type="SMART" id="SM00471">
    <property type="entry name" value="HDc"/>
    <property type="match status" value="1"/>
</dbReference>
<name>A0A1F7GHW5_9BACT</name>
<evidence type="ECO:0000256" key="6">
    <source>
        <dbReference type="ARBA" id="ARBA00022723"/>
    </source>
</evidence>
<evidence type="ECO:0000313" key="10">
    <source>
        <dbReference type="Proteomes" id="UP000177026"/>
    </source>
</evidence>
<dbReference type="GO" id="GO:0002953">
    <property type="term" value="F:5'-deoxynucleotidase activity"/>
    <property type="evidence" value="ECO:0007669"/>
    <property type="project" value="UniProtKB-EC"/>
</dbReference>
<evidence type="ECO:0000313" key="9">
    <source>
        <dbReference type="EMBL" id="OGK18523.1"/>
    </source>
</evidence>
<dbReference type="GO" id="GO:0046872">
    <property type="term" value="F:metal ion binding"/>
    <property type="evidence" value="ECO:0007669"/>
    <property type="project" value="UniProtKB-KW"/>
</dbReference>
<comment type="subunit">
    <text evidence="4">Homodimer.</text>
</comment>
<evidence type="ECO:0000256" key="4">
    <source>
        <dbReference type="ARBA" id="ARBA00011738"/>
    </source>
</evidence>
<dbReference type="CDD" id="cd00077">
    <property type="entry name" value="HDc"/>
    <property type="match status" value="1"/>
</dbReference>
<dbReference type="SUPFAM" id="SSF109604">
    <property type="entry name" value="HD-domain/PDEase-like"/>
    <property type="match status" value="1"/>
</dbReference>
<dbReference type="PANTHER" id="PTHR11845">
    <property type="entry name" value="5'-DEOXYNUCLEOTIDASE HDDC2"/>
    <property type="match status" value="1"/>
</dbReference>
<keyword evidence="7" id="KW-0378">Hydrolase</keyword>
<dbReference type="PANTHER" id="PTHR11845:SF13">
    <property type="entry name" value="5'-DEOXYNUCLEOTIDASE HDDC2"/>
    <property type="match status" value="1"/>
</dbReference>
<keyword evidence="6" id="KW-0479">Metal-binding</keyword>
<dbReference type="EC" id="3.1.3.89" evidence="5"/>
<organism evidence="9 10">
    <name type="scientific">Candidatus Roizmanbacteria bacterium RIFCSPHIGHO2_01_FULL_39_8</name>
    <dbReference type="NCBI Taxonomy" id="1802033"/>
    <lineage>
        <taxon>Bacteria</taxon>
        <taxon>Candidatus Roizmaniibacteriota</taxon>
    </lineage>
</organism>
<evidence type="ECO:0000256" key="1">
    <source>
        <dbReference type="ARBA" id="ARBA00001638"/>
    </source>
</evidence>
<comment type="cofactor">
    <cofactor evidence="2">
        <name>Mn(2+)</name>
        <dbReference type="ChEBI" id="CHEBI:29035"/>
    </cofactor>
</comment>
<dbReference type="GO" id="GO:0005737">
    <property type="term" value="C:cytoplasm"/>
    <property type="evidence" value="ECO:0007669"/>
    <property type="project" value="TreeGrafter"/>
</dbReference>
<feature type="domain" description="HD/PDEase" evidence="8">
    <location>
        <begin position="47"/>
        <end position="166"/>
    </location>
</feature>
<evidence type="ECO:0000256" key="3">
    <source>
        <dbReference type="ARBA" id="ARBA00001941"/>
    </source>
</evidence>
<evidence type="ECO:0000259" key="8">
    <source>
        <dbReference type="SMART" id="SM00471"/>
    </source>
</evidence>
<comment type="cofactor">
    <cofactor evidence="3">
        <name>Co(2+)</name>
        <dbReference type="ChEBI" id="CHEBI:48828"/>
    </cofactor>
</comment>
<dbReference type="AlphaFoldDB" id="A0A1F7GHW5"/>
<protein>
    <recommendedName>
        <fullName evidence="5">5'-deoxynucleotidase</fullName>
        <ecNumber evidence="5">3.1.3.89</ecNumber>
    </recommendedName>
</protein>
<accession>A0A1F7GHW5</accession>
<dbReference type="EMBL" id="MFZI01000069">
    <property type="protein sequence ID" value="OGK18523.1"/>
    <property type="molecule type" value="Genomic_DNA"/>
</dbReference>
<dbReference type="Pfam" id="PF13023">
    <property type="entry name" value="HD_3"/>
    <property type="match status" value="1"/>
</dbReference>
<evidence type="ECO:0000256" key="2">
    <source>
        <dbReference type="ARBA" id="ARBA00001936"/>
    </source>
</evidence>
<gene>
    <name evidence="9" type="ORF">A2866_00950</name>
</gene>
<dbReference type="Gene3D" id="1.10.3210.10">
    <property type="entry name" value="Hypothetical protein af1432"/>
    <property type="match status" value="1"/>
</dbReference>
<reference evidence="9 10" key="1">
    <citation type="journal article" date="2016" name="Nat. Commun.">
        <title>Thousands of microbial genomes shed light on interconnected biogeochemical processes in an aquifer system.</title>
        <authorList>
            <person name="Anantharaman K."/>
            <person name="Brown C.T."/>
            <person name="Hug L.A."/>
            <person name="Sharon I."/>
            <person name="Castelle C.J."/>
            <person name="Probst A.J."/>
            <person name="Thomas B.C."/>
            <person name="Singh A."/>
            <person name="Wilkins M.J."/>
            <person name="Karaoz U."/>
            <person name="Brodie E.L."/>
            <person name="Williams K.H."/>
            <person name="Hubbard S.S."/>
            <person name="Banfield J.F."/>
        </authorList>
    </citation>
    <scope>NUCLEOTIDE SEQUENCE [LARGE SCALE GENOMIC DNA]</scope>
</reference>
<comment type="catalytic activity">
    <reaction evidence="1">
        <text>a 2'-deoxyribonucleoside 5'-phosphate + H2O = a 2'-deoxyribonucleoside + phosphate</text>
        <dbReference type="Rhea" id="RHEA:36167"/>
        <dbReference type="ChEBI" id="CHEBI:15377"/>
        <dbReference type="ChEBI" id="CHEBI:18274"/>
        <dbReference type="ChEBI" id="CHEBI:43474"/>
        <dbReference type="ChEBI" id="CHEBI:65317"/>
        <dbReference type="EC" id="3.1.3.89"/>
    </reaction>
</comment>
<evidence type="ECO:0000256" key="7">
    <source>
        <dbReference type="ARBA" id="ARBA00022801"/>
    </source>
</evidence>
<proteinExistence type="predicted"/>
<comment type="caution">
    <text evidence="9">The sequence shown here is derived from an EMBL/GenBank/DDBJ whole genome shotgun (WGS) entry which is preliminary data.</text>
</comment>
<dbReference type="Proteomes" id="UP000177026">
    <property type="component" value="Unassembled WGS sequence"/>
</dbReference>
<evidence type="ECO:0000256" key="5">
    <source>
        <dbReference type="ARBA" id="ARBA00012964"/>
    </source>
</evidence>
<sequence>MKVIAYGKIVKMKTKLVNPKRIVDFMILAGKLKWLKRTGWINAKMPDPETVAEHTFRVTILSRILAPLLGLDVEKLTIMAIFHDFAEGIFGDPILESGRRKVREYSWKDESKFMEKVFKDLNMPNLYLEWKENILENGPQQTIYSDSLYQIGKLANAWQAFEYELRGVPKEKTNEFWENSLEHIKIPVLRKILNSLIQLRGSGKI</sequence>
<dbReference type="InterPro" id="IPR006674">
    <property type="entry name" value="HD_domain"/>
</dbReference>